<dbReference type="EMBL" id="CCYD01000523">
    <property type="protein sequence ID" value="CEG40777.1"/>
    <property type="molecule type" value="Genomic_DNA"/>
</dbReference>
<name>A0A0P1AIN3_PLAHL</name>
<dbReference type="AlphaFoldDB" id="A0A0P1AIN3"/>
<reference evidence="2" key="1">
    <citation type="submission" date="2014-09" db="EMBL/GenBank/DDBJ databases">
        <authorList>
            <person name="Sharma Rahul"/>
            <person name="Thines Marco"/>
        </authorList>
    </citation>
    <scope>NUCLEOTIDE SEQUENCE [LARGE SCALE GENOMIC DNA]</scope>
</reference>
<dbReference type="RefSeq" id="XP_036263157.1">
    <property type="nucleotide sequence ID" value="XM_036407457.1"/>
</dbReference>
<dbReference type="Proteomes" id="UP000054928">
    <property type="component" value="Unassembled WGS sequence"/>
</dbReference>
<evidence type="ECO:0000313" key="2">
    <source>
        <dbReference type="Proteomes" id="UP000054928"/>
    </source>
</evidence>
<sequence>MQIELTILNAYPFINESSLKFLYLGCVTEFDLDAQITSTYIIFSLYHKKSIHETNRFSTAAHSP</sequence>
<dbReference type="GeneID" id="59053128"/>
<proteinExistence type="predicted"/>
<protein>
    <submittedName>
        <fullName evidence="1">Uncharacterized protein</fullName>
    </submittedName>
</protein>
<keyword evidence="2" id="KW-1185">Reference proteome</keyword>
<accession>A0A0P1AIN3</accession>
<evidence type="ECO:0000313" key="1">
    <source>
        <dbReference type="EMBL" id="CEG40777.1"/>
    </source>
</evidence>
<organism evidence="1 2">
    <name type="scientific">Plasmopara halstedii</name>
    <name type="common">Downy mildew of sunflower</name>
    <dbReference type="NCBI Taxonomy" id="4781"/>
    <lineage>
        <taxon>Eukaryota</taxon>
        <taxon>Sar</taxon>
        <taxon>Stramenopiles</taxon>
        <taxon>Oomycota</taxon>
        <taxon>Peronosporomycetes</taxon>
        <taxon>Peronosporales</taxon>
        <taxon>Peronosporaceae</taxon>
        <taxon>Plasmopara</taxon>
    </lineage>
</organism>